<dbReference type="AlphaFoldDB" id="A0A238XLD4"/>
<reference evidence="1 2" key="1">
    <citation type="submission" date="2017-06" db="EMBL/GenBank/DDBJ databases">
        <authorList>
            <person name="Kim H.J."/>
            <person name="Triplett B.A."/>
        </authorList>
    </citation>
    <scope>NUCLEOTIDE SEQUENCE [LARGE SCALE GENOMIC DNA]</scope>
    <source>
        <strain evidence="1 2">DSM 29052</strain>
    </source>
</reference>
<evidence type="ECO:0000313" key="1">
    <source>
        <dbReference type="EMBL" id="SNR59510.1"/>
    </source>
</evidence>
<gene>
    <name evidence="1" type="ORF">SAMN06265370_1124</name>
</gene>
<organism evidence="1 2">
    <name type="scientific">Puniceibacterium sediminis</name>
    <dbReference type="NCBI Taxonomy" id="1608407"/>
    <lineage>
        <taxon>Bacteria</taxon>
        <taxon>Pseudomonadati</taxon>
        <taxon>Pseudomonadota</taxon>
        <taxon>Alphaproteobacteria</taxon>
        <taxon>Rhodobacterales</taxon>
        <taxon>Paracoccaceae</taxon>
        <taxon>Puniceibacterium</taxon>
    </lineage>
</organism>
<proteinExistence type="predicted"/>
<name>A0A238XLD4_9RHOB</name>
<sequence length="60" mass="6559">MIAQFRIPEGVNHNATGGHQEKVACVRTGAFSTAQGKLVWERNGLACVQAFSQQFIGERI</sequence>
<evidence type="ECO:0000313" key="2">
    <source>
        <dbReference type="Proteomes" id="UP000198417"/>
    </source>
</evidence>
<accession>A0A238XLD4</accession>
<keyword evidence="2" id="KW-1185">Reference proteome</keyword>
<protein>
    <submittedName>
        <fullName evidence="1">Uncharacterized protein</fullName>
    </submittedName>
</protein>
<dbReference type="RefSeq" id="WP_089271249.1">
    <property type="nucleotide sequence ID" value="NZ_FZNN01000012.1"/>
</dbReference>
<dbReference type="OrthoDB" id="7874772at2"/>
<dbReference type="Proteomes" id="UP000198417">
    <property type="component" value="Unassembled WGS sequence"/>
</dbReference>
<dbReference type="EMBL" id="FZNN01000012">
    <property type="protein sequence ID" value="SNR59510.1"/>
    <property type="molecule type" value="Genomic_DNA"/>
</dbReference>